<reference evidence="2 3" key="1">
    <citation type="submission" date="2016-02" db="EMBL/GenBank/DDBJ databases">
        <title>Genome sequence of Halalkalicoccus paucihalophilus DSM 24557.</title>
        <authorList>
            <person name="Poehlein A."/>
            <person name="Daniel R."/>
        </authorList>
    </citation>
    <scope>NUCLEOTIDE SEQUENCE [LARGE SCALE GENOMIC DNA]</scope>
    <source>
        <strain evidence="2 3">DSM 24557</strain>
    </source>
</reference>
<dbReference type="InterPro" id="IPR019151">
    <property type="entry name" value="Proteasome_assmbl_chaperone_2"/>
</dbReference>
<evidence type="ECO:0000256" key="1">
    <source>
        <dbReference type="SAM" id="MobiDB-lite"/>
    </source>
</evidence>
<dbReference type="PANTHER" id="PTHR35610:SF8">
    <property type="entry name" value="3-ISOPROPYLMALATE DEHYDRATASE"/>
    <property type="match status" value="1"/>
</dbReference>
<sequence length="246" mass="26577">MARISIREESVSLDRPFLVEGLPGVGLVGKIATDHLIEEFSMTHYASVYCEGLPRIGVYHEEDDELKPPVRLYADPERNLLALQSEVPVSGSGAPEFAACISGWFEEHEVTPIYLSGRPAEKEGSPEVYGVATGDGSVHLDRAGIVPPRETGFISGPTGALLNQATESDIDSVGLIAQSNPQFPDPEAARALIQGGIAPITGIEVNVDRLLEQAERIKDQREQLAQQMQQAGDDESTQAKPLGMYQ</sequence>
<dbReference type="AlphaFoldDB" id="A0A151AI97"/>
<protein>
    <submittedName>
        <fullName evidence="2">PAC2 family protein</fullName>
    </submittedName>
</protein>
<dbReference type="OrthoDB" id="35908at2157"/>
<comment type="caution">
    <text evidence="2">The sequence shown here is derived from an EMBL/GenBank/DDBJ whole genome shotgun (WGS) entry which is preliminary data.</text>
</comment>
<accession>A0A151AI97</accession>
<dbReference type="Pfam" id="PF09754">
    <property type="entry name" value="PAC2"/>
    <property type="match status" value="1"/>
</dbReference>
<gene>
    <name evidence="2" type="ORF">HAPAU_00550</name>
</gene>
<feature type="region of interest" description="Disordered" evidence="1">
    <location>
        <begin position="221"/>
        <end position="246"/>
    </location>
</feature>
<evidence type="ECO:0000313" key="2">
    <source>
        <dbReference type="EMBL" id="KYH27389.1"/>
    </source>
</evidence>
<proteinExistence type="predicted"/>
<dbReference type="SUPFAM" id="SSF159659">
    <property type="entry name" value="Cgl1923-like"/>
    <property type="match status" value="1"/>
</dbReference>
<dbReference type="PATRIC" id="fig|1008153.3.peg.59"/>
<keyword evidence="3" id="KW-1185">Reference proteome</keyword>
<organism evidence="2 3">
    <name type="scientific">Halalkalicoccus paucihalophilus</name>
    <dbReference type="NCBI Taxonomy" id="1008153"/>
    <lineage>
        <taxon>Archaea</taxon>
        <taxon>Methanobacteriati</taxon>
        <taxon>Methanobacteriota</taxon>
        <taxon>Stenosarchaea group</taxon>
        <taxon>Halobacteria</taxon>
        <taxon>Halobacteriales</taxon>
        <taxon>Halococcaceae</taxon>
        <taxon>Halalkalicoccus</taxon>
    </lineage>
</organism>
<dbReference type="Proteomes" id="UP000075321">
    <property type="component" value="Unassembled WGS sequence"/>
</dbReference>
<dbReference type="Gene3D" id="3.40.50.10900">
    <property type="entry name" value="PAC-like subunit"/>
    <property type="match status" value="1"/>
</dbReference>
<dbReference type="EMBL" id="LTAZ01000001">
    <property type="protein sequence ID" value="KYH27389.1"/>
    <property type="molecule type" value="Genomic_DNA"/>
</dbReference>
<dbReference type="PANTHER" id="PTHR35610">
    <property type="entry name" value="3-ISOPROPYLMALATE DEHYDRATASE-RELATED"/>
    <property type="match status" value="1"/>
</dbReference>
<dbReference type="RefSeq" id="WP_066378074.1">
    <property type="nucleotide sequence ID" value="NZ_LTAZ01000001.1"/>
</dbReference>
<dbReference type="InterPro" id="IPR038389">
    <property type="entry name" value="PSMG2_sf"/>
</dbReference>
<evidence type="ECO:0000313" key="3">
    <source>
        <dbReference type="Proteomes" id="UP000075321"/>
    </source>
</evidence>
<name>A0A151AI97_9EURY</name>